<keyword evidence="2" id="KW-0479">Metal-binding</keyword>
<feature type="domain" description="C2H2-type" evidence="8">
    <location>
        <begin position="29"/>
        <end position="55"/>
    </location>
</feature>
<dbReference type="SUPFAM" id="SSF57667">
    <property type="entry name" value="beta-beta-alpha zinc fingers"/>
    <property type="match status" value="1"/>
</dbReference>
<dbReference type="FunFam" id="3.30.160.60:FF:000052">
    <property type="entry name" value="zinc finger protein 546 isoform X1"/>
    <property type="match status" value="1"/>
</dbReference>
<feature type="non-terminal residue" evidence="9">
    <location>
        <position position="55"/>
    </location>
</feature>
<dbReference type="PROSITE" id="PS50157">
    <property type="entry name" value="ZINC_FINGER_C2H2_2"/>
    <property type="match status" value="2"/>
</dbReference>
<dbReference type="PANTHER" id="PTHR16515">
    <property type="entry name" value="PR DOMAIN ZINC FINGER PROTEIN"/>
    <property type="match status" value="1"/>
</dbReference>
<dbReference type="InterPro" id="IPR036236">
    <property type="entry name" value="Znf_C2H2_sf"/>
</dbReference>
<proteinExistence type="predicted"/>
<keyword evidence="5" id="KW-0862">Zinc</keyword>
<evidence type="ECO:0000313" key="9">
    <source>
        <dbReference type="EMBL" id="KFU83388.1"/>
    </source>
</evidence>
<dbReference type="GO" id="GO:0005634">
    <property type="term" value="C:nucleus"/>
    <property type="evidence" value="ECO:0007669"/>
    <property type="project" value="UniProtKB-SubCell"/>
</dbReference>
<comment type="subcellular location">
    <subcellularLocation>
        <location evidence="1">Nucleus</location>
    </subcellularLocation>
</comment>
<evidence type="ECO:0000256" key="7">
    <source>
        <dbReference type="PROSITE-ProRule" id="PRU00042"/>
    </source>
</evidence>
<feature type="non-terminal residue" evidence="9">
    <location>
        <position position="1"/>
    </location>
</feature>
<feature type="domain" description="C2H2-type" evidence="8">
    <location>
        <begin position="1"/>
        <end position="28"/>
    </location>
</feature>
<evidence type="ECO:0000256" key="5">
    <source>
        <dbReference type="ARBA" id="ARBA00022833"/>
    </source>
</evidence>
<dbReference type="SMART" id="SM00355">
    <property type="entry name" value="ZnF_C2H2"/>
    <property type="match status" value="2"/>
</dbReference>
<comment type="caution">
    <text evidence="9">The sequence shown here is derived from an EMBL/GenBank/DDBJ whole genome shotgun (WGS) entry which is preliminary data.</text>
</comment>
<dbReference type="AlphaFoldDB" id="A0A093B888"/>
<name>A0A093B888_CHAPE</name>
<dbReference type="FunFam" id="3.30.160.60:FF:002343">
    <property type="entry name" value="Zinc finger protein 33A"/>
    <property type="match status" value="1"/>
</dbReference>
<reference evidence="10" key="1">
    <citation type="submission" date="2013-08" db="EMBL/GenBank/DDBJ databases">
        <title>Genome evolution of avian class.</title>
        <authorList>
            <person name="Zhang G."/>
            <person name="Li C."/>
        </authorList>
    </citation>
    <scope>NUCLEOTIDE SEQUENCE [LARGE SCALE GENOMIC DNA]</scope>
</reference>
<sequence>HTCHDCGKTFNSRASLTRHQRIHTGEKPFRCLECGKRFTDITTLIRHHQIHTGEK</sequence>
<dbReference type="InterPro" id="IPR013087">
    <property type="entry name" value="Znf_C2H2_type"/>
</dbReference>
<keyword evidence="10" id="KW-1185">Reference proteome</keyword>
<dbReference type="GO" id="GO:0010468">
    <property type="term" value="P:regulation of gene expression"/>
    <property type="evidence" value="ECO:0007669"/>
    <property type="project" value="TreeGrafter"/>
</dbReference>
<keyword evidence="3" id="KW-0677">Repeat</keyword>
<gene>
    <name evidence="9" type="ORF">M959_00001</name>
</gene>
<dbReference type="Pfam" id="PF13465">
    <property type="entry name" value="zf-H2C2_2"/>
    <property type="match status" value="1"/>
</dbReference>
<evidence type="ECO:0000313" key="10">
    <source>
        <dbReference type="Proteomes" id="UP000031515"/>
    </source>
</evidence>
<accession>A0A093B888</accession>
<dbReference type="EMBL" id="AVOS01063553">
    <property type="protein sequence ID" value="KFU83388.1"/>
    <property type="molecule type" value="Genomic_DNA"/>
</dbReference>
<evidence type="ECO:0000259" key="8">
    <source>
        <dbReference type="PROSITE" id="PS50157"/>
    </source>
</evidence>
<evidence type="ECO:0000256" key="1">
    <source>
        <dbReference type="ARBA" id="ARBA00004123"/>
    </source>
</evidence>
<dbReference type="InterPro" id="IPR050331">
    <property type="entry name" value="Zinc_finger"/>
</dbReference>
<evidence type="ECO:0000256" key="2">
    <source>
        <dbReference type="ARBA" id="ARBA00022723"/>
    </source>
</evidence>
<keyword evidence="4 7" id="KW-0863">Zinc-finger</keyword>
<dbReference type="Gene3D" id="3.30.160.60">
    <property type="entry name" value="Classic Zinc Finger"/>
    <property type="match status" value="2"/>
</dbReference>
<dbReference type="GO" id="GO:0008270">
    <property type="term" value="F:zinc ion binding"/>
    <property type="evidence" value="ECO:0007669"/>
    <property type="project" value="UniProtKB-KW"/>
</dbReference>
<evidence type="ECO:0000256" key="3">
    <source>
        <dbReference type="ARBA" id="ARBA00022737"/>
    </source>
</evidence>
<keyword evidence="6" id="KW-0539">Nucleus</keyword>
<organism evidence="9 10">
    <name type="scientific">Chaetura pelagica</name>
    <name type="common">Chimney swift</name>
    <name type="synonym">Hirundo pelagica</name>
    <dbReference type="NCBI Taxonomy" id="8897"/>
    <lineage>
        <taxon>Eukaryota</taxon>
        <taxon>Metazoa</taxon>
        <taxon>Chordata</taxon>
        <taxon>Craniata</taxon>
        <taxon>Vertebrata</taxon>
        <taxon>Euteleostomi</taxon>
        <taxon>Archelosauria</taxon>
        <taxon>Archosauria</taxon>
        <taxon>Dinosauria</taxon>
        <taxon>Saurischia</taxon>
        <taxon>Theropoda</taxon>
        <taxon>Coelurosauria</taxon>
        <taxon>Aves</taxon>
        <taxon>Neognathae</taxon>
        <taxon>Neoaves</taxon>
        <taxon>Strisores</taxon>
        <taxon>Apodiformes</taxon>
        <taxon>Apodidae</taxon>
        <taxon>Apodinae</taxon>
        <taxon>Chaetura</taxon>
    </lineage>
</organism>
<reference evidence="9 10" key="2">
    <citation type="journal article" date="2014" name="Science">
        <title>Comparative genomics reveals insights into avian genome evolution and adaptation.</title>
        <authorList>
            <consortium name="Avian Genome Consortium"/>
            <person name="Zhang G."/>
            <person name="Li C."/>
            <person name="Li Q."/>
            <person name="Li B."/>
            <person name="Larkin D.M."/>
            <person name="Lee C."/>
            <person name="Storz J.F."/>
            <person name="Antunes A."/>
            <person name="Greenwold M.J."/>
            <person name="Meredith R.W."/>
            <person name="Odeen A."/>
            <person name="Cui J."/>
            <person name="Zhou Q."/>
            <person name="Xu L."/>
            <person name="Pan H."/>
            <person name="Wang Z."/>
            <person name="Jin L."/>
            <person name="Zhang P."/>
            <person name="Hu H."/>
            <person name="Yang W."/>
            <person name="Hu J."/>
            <person name="Xiao J."/>
            <person name="Yang Z."/>
            <person name="Liu Y."/>
            <person name="Xie Q."/>
            <person name="Yu H."/>
            <person name="Lian J."/>
            <person name="Wen P."/>
            <person name="Zhang F."/>
            <person name="Li H."/>
            <person name="Zeng Y."/>
            <person name="Xiong Z."/>
            <person name="Liu S."/>
            <person name="Zhou L."/>
            <person name="Huang Z."/>
            <person name="An N."/>
            <person name="Wang J."/>
            <person name="Zheng Q."/>
            <person name="Xiong Y."/>
            <person name="Wang G."/>
            <person name="Wang B."/>
            <person name="Wang J."/>
            <person name="Fan Y."/>
            <person name="da Fonseca R.R."/>
            <person name="Alfaro-Nunez A."/>
            <person name="Schubert M."/>
            <person name="Orlando L."/>
            <person name="Mourier T."/>
            <person name="Howard J.T."/>
            <person name="Ganapathy G."/>
            <person name="Pfenning A."/>
            <person name="Whitney O."/>
            <person name="Rivas M.V."/>
            <person name="Hara E."/>
            <person name="Smith J."/>
            <person name="Farre M."/>
            <person name="Narayan J."/>
            <person name="Slavov G."/>
            <person name="Romanov M.N."/>
            <person name="Borges R."/>
            <person name="Machado J.P."/>
            <person name="Khan I."/>
            <person name="Springer M.S."/>
            <person name="Gatesy J."/>
            <person name="Hoffmann F.G."/>
            <person name="Opazo J.C."/>
            <person name="Hastad O."/>
            <person name="Sawyer R.H."/>
            <person name="Kim H."/>
            <person name="Kim K.W."/>
            <person name="Kim H.J."/>
            <person name="Cho S."/>
            <person name="Li N."/>
            <person name="Huang Y."/>
            <person name="Bruford M.W."/>
            <person name="Zhan X."/>
            <person name="Dixon A."/>
            <person name="Bertelsen M.F."/>
            <person name="Derryberry E."/>
            <person name="Warren W."/>
            <person name="Wilson R.K."/>
            <person name="Li S."/>
            <person name="Ray D.A."/>
            <person name="Green R.E."/>
            <person name="O'Brien S.J."/>
            <person name="Griffin D."/>
            <person name="Johnson W.E."/>
            <person name="Haussler D."/>
            <person name="Ryder O.A."/>
            <person name="Willerslev E."/>
            <person name="Graves G.R."/>
            <person name="Alstrom P."/>
            <person name="Fjeldsa J."/>
            <person name="Mindell D.P."/>
            <person name="Edwards S.V."/>
            <person name="Braun E.L."/>
            <person name="Rahbek C."/>
            <person name="Burt D.W."/>
            <person name="Houde P."/>
            <person name="Zhang Y."/>
            <person name="Yang H."/>
            <person name="Wang J."/>
            <person name="Jarvis E.D."/>
            <person name="Gilbert M.T."/>
            <person name="Wang J."/>
        </authorList>
    </citation>
    <scope>NUCLEOTIDE SEQUENCE [LARGE SCALE GENOMIC DNA]</scope>
    <source>
        <strain evidence="9">M959</strain>
    </source>
</reference>
<protein>
    <submittedName>
        <fullName evidence="9">Zinc finger and SCAN domain-containing protein 20</fullName>
    </submittedName>
</protein>
<dbReference type="PROSITE" id="PS00028">
    <property type="entry name" value="ZINC_FINGER_C2H2_1"/>
    <property type="match status" value="2"/>
</dbReference>
<evidence type="ECO:0000256" key="6">
    <source>
        <dbReference type="ARBA" id="ARBA00023242"/>
    </source>
</evidence>
<dbReference type="PANTHER" id="PTHR16515:SF49">
    <property type="entry name" value="GASTRULA ZINC FINGER PROTEIN XLCGF49.1-LIKE-RELATED"/>
    <property type="match status" value="1"/>
</dbReference>
<dbReference type="Proteomes" id="UP000031515">
    <property type="component" value="Unassembled WGS sequence"/>
</dbReference>
<evidence type="ECO:0000256" key="4">
    <source>
        <dbReference type="ARBA" id="ARBA00022771"/>
    </source>
</evidence>